<feature type="region of interest" description="Disordered" evidence="1">
    <location>
        <begin position="1"/>
        <end position="26"/>
    </location>
</feature>
<proteinExistence type="predicted"/>
<dbReference type="AlphaFoldDB" id="A0A0A9GIM1"/>
<organism evidence="2">
    <name type="scientific">Arundo donax</name>
    <name type="common">Giant reed</name>
    <name type="synonym">Donax arundinaceus</name>
    <dbReference type="NCBI Taxonomy" id="35708"/>
    <lineage>
        <taxon>Eukaryota</taxon>
        <taxon>Viridiplantae</taxon>
        <taxon>Streptophyta</taxon>
        <taxon>Embryophyta</taxon>
        <taxon>Tracheophyta</taxon>
        <taxon>Spermatophyta</taxon>
        <taxon>Magnoliopsida</taxon>
        <taxon>Liliopsida</taxon>
        <taxon>Poales</taxon>
        <taxon>Poaceae</taxon>
        <taxon>PACMAD clade</taxon>
        <taxon>Arundinoideae</taxon>
        <taxon>Arundineae</taxon>
        <taxon>Arundo</taxon>
    </lineage>
</organism>
<accession>A0A0A9GIM1</accession>
<sequence>MARRSQVGTRSEARPARRPNALPTSLATERPLSCSWVRPMSVLMESE</sequence>
<reference evidence="2" key="1">
    <citation type="submission" date="2014-09" db="EMBL/GenBank/DDBJ databases">
        <authorList>
            <person name="Magalhaes I.L.F."/>
            <person name="Oliveira U."/>
            <person name="Santos F.R."/>
            <person name="Vidigal T.H.D.A."/>
            <person name="Brescovit A.D."/>
            <person name="Santos A.J."/>
        </authorList>
    </citation>
    <scope>NUCLEOTIDE SEQUENCE</scope>
    <source>
        <tissue evidence="2">Shoot tissue taken approximately 20 cm above the soil surface</tissue>
    </source>
</reference>
<reference evidence="2" key="2">
    <citation type="journal article" date="2015" name="Data Brief">
        <title>Shoot transcriptome of the giant reed, Arundo donax.</title>
        <authorList>
            <person name="Barrero R.A."/>
            <person name="Guerrero F.D."/>
            <person name="Moolhuijzen P."/>
            <person name="Goolsby J.A."/>
            <person name="Tidwell J."/>
            <person name="Bellgard S.E."/>
            <person name="Bellgard M.I."/>
        </authorList>
    </citation>
    <scope>NUCLEOTIDE SEQUENCE</scope>
    <source>
        <tissue evidence="2">Shoot tissue taken approximately 20 cm above the soil surface</tissue>
    </source>
</reference>
<evidence type="ECO:0000256" key="1">
    <source>
        <dbReference type="SAM" id="MobiDB-lite"/>
    </source>
</evidence>
<name>A0A0A9GIM1_ARUDO</name>
<evidence type="ECO:0000313" key="2">
    <source>
        <dbReference type="EMBL" id="JAE22381.1"/>
    </source>
</evidence>
<dbReference type="EMBL" id="GBRH01175515">
    <property type="protein sequence ID" value="JAE22381.1"/>
    <property type="molecule type" value="Transcribed_RNA"/>
</dbReference>
<protein>
    <submittedName>
        <fullName evidence="2">Uncharacterized protein</fullName>
    </submittedName>
</protein>